<evidence type="ECO:0000313" key="3">
    <source>
        <dbReference type="EMBL" id="VWB07081.1"/>
    </source>
</evidence>
<dbReference type="SMART" id="SM00047">
    <property type="entry name" value="LYZ2"/>
    <property type="match status" value="1"/>
</dbReference>
<sequence length="539" mass="56962">MSKSFGAMAESHKKFSSSLRESNDQMGRMAALSQKFGGGMFGIVGHVAGGNSVAAVETAVSTLGNLLPGIGKIAAIVAGIGTAAIAAGKKLGDDAVSQQRAARRVGVSSGQLQSFDLNFGRYADPGMLNRAADAQADMRKLPYAMLATGQSMSQIQSEGSDQVAISMIQRAHDWWNRTPPAMRNQQTLAATGLDKFMSFEDVRGVGAMSNEELAQAKSNYALNAQQFSVSDQSVNKWYGMSRGLDAAAIRAKTGLQDDLPKAAGTIADLLTGKAPAGASTALDGLRKSADELSKGFDVLNKQLTGPHPLGTISQDPKWTVKGEAERLVNGAKTLGKYVAGMVSTSASAAEISPELAKKAGPDAVKWALQDQSKYGIPAAVTLAQFGLESSFGKYMPGDSKNPFGIHAAAGQDYVLGYDTDANGRRVPTKFRKFKSLEEAFDQHAKLLATGKAYAEARKHADDPRAFADALTGRYAEDPLYGKKLKREMGYVDIHPDTKRHLDRTAAAVAKRSTVNLKVDVHNSTAARVAISTNAAAIGS</sequence>
<dbReference type="PANTHER" id="PTHR33308">
    <property type="entry name" value="PEPTIDOGLYCAN HYDROLASE FLGJ"/>
    <property type="match status" value="1"/>
</dbReference>
<dbReference type="InterPro" id="IPR051056">
    <property type="entry name" value="Glycosyl_Hydrolase_73"/>
</dbReference>
<accession>A0A6P2GRD6</accession>
<dbReference type="Gene3D" id="1.10.530.10">
    <property type="match status" value="1"/>
</dbReference>
<dbReference type="AlphaFoldDB" id="A0A6P2GRD6"/>
<dbReference type="PANTHER" id="PTHR33308:SF9">
    <property type="entry name" value="PEPTIDOGLYCAN HYDROLASE FLGJ"/>
    <property type="match status" value="1"/>
</dbReference>
<evidence type="ECO:0000313" key="4">
    <source>
        <dbReference type="Proteomes" id="UP000494170"/>
    </source>
</evidence>
<dbReference type="GO" id="GO:0004040">
    <property type="term" value="F:amidase activity"/>
    <property type="evidence" value="ECO:0007669"/>
    <property type="project" value="InterPro"/>
</dbReference>
<dbReference type="InterPro" id="IPR002901">
    <property type="entry name" value="MGlyc_endo_b_GlcNAc-like_dom"/>
</dbReference>
<dbReference type="Proteomes" id="UP000494170">
    <property type="component" value="Unassembled WGS sequence"/>
</dbReference>
<proteinExistence type="predicted"/>
<organism evidence="3 4">
    <name type="scientific">Burkholderia lata (strain ATCC 17760 / DSM 23089 / LMG 22485 / NCIMB 9086 / R18194 / 383)</name>
    <dbReference type="NCBI Taxonomy" id="482957"/>
    <lineage>
        <taxon>Bacteria</taxon>
        <taxon>Pseudomonadati</taxon>
        <taxon>Pseudomonadota</taxon>
        <taxon>Betaproteobacteria</taxon>
        <taxon>Burkholderiales</taxon>
        <taxon>Burkholderiaceae</taxon>
        <taxon>Burkholderia</taxon>
        <taxon>Burkholderia cepacia complex</taxon>
    </lineage>
</organism>
<keyword evidence="1" id="KW-0378">Hydrolase</keyword>
<reference evidence="3 4" key="1">
    <citation type="submission" date="2019-09" db="EMBL/GenBank/DDBJ databases">
        <authorList>
            <person name="Depoorter E."/>
        </authorList>
    </citation>
    <scope>NUCLEOTIDE SEQUENCE [LARGE SCALE GENOMIC DNA]</scope>
    <source>
        <strain evidence="3">LMG 6863</strain>
    </source>
</reference>
<name>A0A6P2GRD6_BURL3</name>
<gene>
    <name evidence="3" type="ORF">BLA6863_00149</name>
</gene>
<feature type="domain" description="Mannosyl-glycoprotein endo-beta-N-acetylglucosamidase-like" evidence="2">
    <location>
        <begin position="343"/>
        <end position="493"/>
    </location>
</feature>
<dbReference type="Pfam" id="PF01832">
    <property type="entry name" value="Glucosaminidase"/>
    <property type="match status" value="1"/>
</dbReference>
<protein>
    <submittedName>
        <fullName evidence="3">Mannosyl-glycoprotein endo-beta-N-acetylglucosamidase</fullName>
    </submittedName>
</protein>
<evidence type="ECO:0000259" key="2">
    <source>
        <dbReference type="SMART" id="SM00047"/>
    </source>
</evidence>
<evidence type="ECO:0000256" key="1">
    <source>
        <dbReference type="ARBA" id="ARBA00022801"/>
    </source>
</evidence>
<dbReference type="EMBL" id="CABVPY010000001">
    <property type="protein sequence ID" value="VWB07081.1"/>
    <property type="molecule type" value="Genomic_DNA"/>
</dbReference>